<gene>
    <name evidence="1" type="ORF">ACFPP7_01270</name>
</gene>
<comment type="caution">
    <text evidence="1">The sequence shown here is derived from an EMBL/GenBank/DDBJ whole genome shotgun (WGS) entry which is preliminary data.</text>
</comment>
<sequence>MLKTLLGAAAPAKPARGVLPSSRDNPLTIEDGSLNATRRQLAQMLLRDLLRNHGIPLQWIECQMQVVASRSRGSGMTMRLIIKHWDERLMNYCYALQSALVADITRFEPQASEWLHSIAWQLEVAETCPYLTLPEKAFWLGPAKPAPSPTPIARPPRVHVTPIPAVAPMAPISPTPPAAAVSAAAAAALDVDLATPVAPPAETAQEDDALKDLERLFLIRDQALGVPLADDQAAPGYEATQPSAP</sequence>
<evidence type="ECO:0000313" key="2">
    <source>
        <dbReference type="Proteomes" id="UP001596084"/>
    </source>
</evidence>
<reference evidence="2" key="1">
    <citation type="journal article" date="2019" name="Int. J. Syst. Evol. Microbiol.">
        <title>The Global Catalogue of Microorganisms (GCM) 10K type strain sequencing project: providing services to taxonomists for standard genome sequencing and annotation.</title>
        <authorList>
            <consortium name="The Broad Institute Genomics Platform"/>
            <consortium name="The Broad Institute Genome Sequencing Center for Infectious Disease"/>
            <person name="Wu L."/>
            <person name="Ma J."/>
        </authorList>
    </citation>
    <scope>NUCLEOTIDE SEQUENCE [LARGE SCALE GENOMIC DNA]</scope>
    <source>
        <strain evidence="2">CGMCC 4.7277</strain>
    </source>
</reference>
<dbReference type="Proteomes" id="UP001596084">
    <property type="component" value="Unassembled WGS sequence"/>
</dbReference>
<accession>A0ABW0Q3Y2</accession>
<dbReference type="EMBL" id="JBHSMX010000003">
    <property type="protein sequence ID" value="MFC5519545.1"/>
    <property type="molecule type" value="Genomic_DNA"/>
</dbReference>
<name>A0ABW0Q3Y2_9BURK</name>
<proteinExistence type="predicted"/>
<keyword evidence="2" id="KW-1185">Reference proteome</keyword>
<protein>
    <submittedName>
        <fullName evidence="1">Uncharacterized protein</fullName>
    </submittedName>
</protein>
<evidence type="ECO:0000313" key="1">
    <source>
        <dbReference type="EMBL" id="MFC5519545.1"/>
    </source>
</evidence>
<organism evidence="1 2">
    <name type="scientific">Polaromonas jejuensis</name>
    <dbReference type="NCBI Taxonomy" id="457502"/>
    <lineage>
        <taxon>Bacteria</taxon>
        <taxon>Pseudomonadati</taxon>
        <taxon>Pseudomonadota</taxon>
        <taxon>Betaproteobacteria</taxon>
        <taxon>Burkholderiales</taxon>
        <taxon>Comamonadaceae</taxon>
        <taxon>Polaromonas</taxon>
    </lineage>
</organism>
<dbReference type="RefSeq" id="WP_068831774.1">
    <property type="nucleotide sequence ID" value="NZ_JBHSMX010000003.1"/>
</dbReference>